<evidence type="ECO:0000256" key="4">
    <source>
        <dbReference type="ARBA" id="ARBA00022475"/>
    </source>
</evidence>
<dbReference type="AlphaFoldDB" id="A0A5S5DRZ0"/>
<evidence type="ECO:0000256" key="6">
    <source>
        <dbReference type="ARBA" id="ARBA00022692"/>
    </source>
</evidence>
<evidence type="ECO:0000256" key="5">
    <source>
        <dbReference type="ARBA" id="ARBA00022519"/>
    </source>
</evidence>
<reference evidence="11 12" key="1">
    <citation type="submission" date="2019-07" db="EMBL/GenBank/DDBJ databases">
        <title>Genomic Encyclopedia of Archaeal and Bacterial Type Strains, Phase II (KMG-II): from individual species to whole genera.</title>
        <authorList>
            <person name="Goeker M."/>
        </authorList>
    </citation>
    <scope>NUCLEOTIDE SEQUENCE [LARGE SCALE GENOMIC DNA]</scope>
    <source>
        <strain evidence="11 12">DSM 18850</strain>
    </source>
</reference>
<dbReference type="RefSeq" id="WP_148907297.1">
    <property type="nucleotide sequence ID" value="NZ_VNHX01000002.1"/>
</dbReference>
<dbReference type="Pfam" id="PF03544">
    <property type="entry name" value="TonB_C"/>
    <property type="match status" value="1"/>
</dbReference>
<evidence type="ECO:0000256" key="8">
    <source>
        <dbReference type="ARBA" id="ARBA00022989"/>
    </source>
</evidence>
<organism evidence="11 12">
    <name type="scientific">Sphingobacterium allocomposti</name>
    <dbReference type="NCBI Taxonomy" id="415956"/>
    <lineage>
        <taxon>Bacteria</taxon>
        <taxon>Pseudomonadati</taxon>
        <taxon>Bacteroidota</taxon>
        <taxon>Sphingobacteriia</taxon>
        <taxon>Sphingobacteriales</taxon>
        <taxon>Sphingobacteriaceae</taxon>
        <taxon>Sphingobacterium</taxon>
    </lineage>
</organism>
<dbReference type="PANTHER" id="PTHR33446">
    <property type="entry name" value="PROTEIN TONB-RELATED"/>
    <property type="match status" value="1"/>
</dbReference>
<keyword evidence="4" id="KW-1003">Cell membrane</keyword>
<keyword evidence="5" id="KW-0997">Cell inner membrane</keyword>
<keyword evidence="6" id="KW-0812">Transmembrane</keyword>
<dbReference type="PROSITE" id="PS52015">
    <property type="entry name" value="TONB_CTD"/>
    <property type="match status" value="1"/>
</dbReference>
<evidence type="ECO:0000256" key="9">
    <source>
        <dbReference type="ARBA" id="ARBA00023136"/>
    </source>
</evidence>
<name>A0A5S5DRZ0_9SPHI</name>
<evidence type="ECO:0000313" key="11">
    <source>
        <dbReference type="EMBL" id="TYP97632.1"/>
    </source>
</evidence>
<dbReference type="PANTHER" id="PTHR33446:SF2">
    <property type="entry name" value="PROTEIN TONB"/>
    <property type="match status" value="1"/>
</dbReference>
<keyword evidence="8" id="KW-1133">Transmembrane helix</keyword>
<gene>
    <name evidence="11" type="ORF">BC792_10253</name>
</gene>
<dbReference type="InterPro" id="IPR037682">
    <property type="entry name" value="TonB_C"/>
</dbReference>
<comment type="caution">
    <text evidence="11">The sequence shown here is derived from an EMBL/GenBank/DDBJ whole genome shotgun (WGS) entry which is preliminary data.</text>
</comment>
<keyword evidence="12" id="KW-1185">Reference proteome</keyword>
<dbReference type="GO" id="GO:0055085">
    <property type="term" value="P:transmembrane transport"/>
    <property type="evidence" value="ECO:0007669"/>
    <property type="project" value="InterPro"/>
</dbReference>
<evidence type="ECO:0000259" key="10">
    <source>
        <dbReference type="PROSITE" id="PS52015"/>
    </source>
</evidence>
<keyword evidence="3" id="KW-0813">Transport</keyword>
<sequence length="292" mass="31736">MMWKNKLDIYEKEWLDVIFSSCNQNYGAYDLRCYASLATNKALLAVISVVTLLVCWKAAYDRMPKEVGAVTPERVVSVTMDMPVENDPPAKEDPLPMPESPAQRISEVAPAQELVCYVEPVIAAANRVTEDLVSNNQLKDKMSARISLKPVKGGSFVAKGEFGPKKAHGAITGGLTDDVPGGGGTSESAPFTSVEIMPMPPGGTKAFIRWVGHTYRYPDKALEQQIKGSVVVSFVVEKDGTLTDMKVVRDLGFGTGEEALRVLRKAARWSPGVQNGRAVRVSYTLPITLSSL</sequence>
<comment type="similarity">
    <text evidence="2">Belongs to the TonB family.</text>
</comment>
<comment type="subcellular location">
    <subcellularLocation>
        <location evidence="1">Cell inner membrane</location>
        <topology evidence="1">Single-pass membrane protein</topology>
        <orientation evidence="1">Periplasmic side</orientation>
    </subcellularLocation>
</comment>
<accession>A0A5S5DRZ0</accession>
<protein>
    <submittedName>
        <fullName evidence="11">Outer membrane transport energization protein TonB</fullName>
    </submittedName>
</protein>
<dbReference type="GO" id="GO:0031992">
    <property type="term" value="F:energy transducer activity"/>
    <property type="evidence" value="ECO:0007669"/>
    <property type="project" value="TreeGrafter"/>
</dbReference>
<dbReference type="GO" id="GO:0015031">
    <property type="term" value="P:protein transport"/>
    <property type="evidence" value="ECO:0007669"/>
    <property type="project" value="UniProtKB-KW"/>
</dbReference>
<evidence type="ECO:0000256" key="2">
    <source>
        <dbReference type="ARBA" id="ARBA00006555"/>
    </source>
</evidence>
<evidence type="ECO:0000256" key="1">
    <source>
        <dbReference type="ARBA" id="ARBA00004383"/>
    </source>
</evidence>
<dbReference type="GO" id="GO:0098797">
    <property type="term" value="C:plasma membrane protein complex"/>
    <property type="evidence" value="ECO:0007669"/>
    <property type="project" value="TreeGrafter"/>
</dbReference>
<dbReference type="NCBIfam" id="TIGR01352">
    <property type="entry name" value="tonB_Cterm"/>
    <property type="match status" value="1"/>
</dbReference>
<feature type="domain" description="TonB C-terminal" evidence="10">
    <location>
        <begin position="202"/>
        <end position="292"/>
    </location>
</feature>
<proteinExistence type="inferred from homology"/>
<dbReference type="InterPro" id="IPR006260">
    <property type="entry name" value="TonB/TolA_C"/>
</dbReference>
<dbReference type="EMBL" id="VNHX01000002">
    <property type="protein sequence ID" value="TYP97632.1"/>
    <property type="molecule type" value="Genomic_DNA"/>
</dbReference>
<evidence type="ECO:0000313" key="12">
    <source>
        <dbReference type="Proteomes" id="UP000325105"/>
    </source>
</evidence>
<dbReference type="Gene3D" id="3.30.1150.10">
    <property type="match status" value="1"/>
</dbReference>
<keyword evidence="7" id="KW-0653">Protein transport</keyword>
<dbReference type="SUPFAM" id="SSF74653">
    <property type="entry name" value="TolA/TonB C-terminal domain"/>
    <property type="match status" value="1"/>
</dbReference>
<keyword evidence="9" id="KW-0472">Membrane</keyword>
<dbReference type="OrthoDB" id="649093at2"/>
<dbReference type="Proteomes" id="UP000325105">
    <property type="component" value="Unassembled WGS sequence"/>
</dbReference>
<evidence type="ECO:0000256" key="3">
    <source>
        <dbReference type="ARBA" id="ARBA00022448"/>
    </source>
</evidence>
<evidence type="ECO:0000256" key="7">
    <source>
        <dbReference type="ARBA" id="ARBA00022927"/>
    </source>
</evidence>
<dbReference type="InterPro" id="IPR051045">
    <property type="entry name" value="TonB-dependent_transducer"/>
</dbReference>